<proteinExistence type="predicted"/>
<comment type="caution">
    <text evidence="2">The sequence shown here is derived from an EMBL/GenBank/DDBJ whole genome shotgun (WGS) entry which is preliminary data.</text>
</comment>
<evidence type="ECO:0000256" key="1">
    <source>
        <dbReference type="SAM" id="MobiDB-lite"/>
    </source>
</evidence>
<dbReference type="AlphaFoldDB" id="A0A226WSW8"/>
<reference evidence="3" key="1">
    <citation type="submission" date="2017-01" db="EMBL/GenBank/DDBJ databases">
        <title>Genome Analysis of Deinococcus marmoris KOPRI26562.</title>
        <authorList>
            <person name="Kim J.H."/>
            <person name="Oh H.-M."/>
        </authorList>
    </citation>
    <scope>NUCLEOTIDE SEQUENCE [LARGE SCALE GENOMIC DNA]</scope>
    <source>
        <strain evidence="3">PAMC 26633</strain>
    </source>
</reference>
<dbReference type="Proteomes" id="UP000214720">
    <property type="component" value="Unassembled WGS sequence"/>
</dbReference>
<sequence length="37" mass="3668">MEGMAIDETNGSTVSDPEGCGAAGSEVTCATGPVYLF</sequence>
<evidence type="ECO:0000313" key="2">
    <source>
        <dbReference type="EMBL" id="OXC73698.1"/>
    </source>
</evidence>
<dbReference type="EMBL" id="MTHB01000246">
    <property type="protein sequence ID" value="OXC73698.1"/>
    <property type="molecule type" value="Genomic_DNA"/>
</dbReference>
<organism evidence="2 3">
    <name type="scientific">Caballeronia sordidicola</name>
    <name type="common">Burkholderia sordidicola</name>
    <dbReference type="NCBI Taxonomy" id="196367"/>
    <lineage>
        <taxon>Bacteria</taxon>
        <taxon>Pseudomonadati</taxon>
        <taxon>Pseudomonadota</taxon>
        <taxon>Betaproteobacteria</taxon>
        <taxon>Burkholderiales</taxon>
        <taxon>Burkholderiaceae</taxon>
        <taxon>Caballeronia</taxon>
    </lineage>
</organism>
<accession>A0A226WSW8</accession>
<gene>
    <name evidence="2" type="ORF">BSU04_36505</name>
</gene>
<name>A0A226WSW8_CABSO</name>
<feature type="region of interest" description="Disordered" evidence="1">
    <location>
        <begin position="1"/>
        <end position="23"/>
    </location>
</feature>
<protein>
    <submittedName>
        <fullName evidence="2">Uncharacterized protein</fullName>
    </submittedName>
</protein>
<evidence type="ECO:0000313" key="3">
    <source>
        <dbReference type="Proteomes" id="UP000214720"/>
    </source>
</evidence>